<dbReference type="Pfam" id="PF09851">
    <property type="entry name" value="SHOCT"/>
    <property type="match status" value="1"/>
</dbReference>
<dbReference type="EMBL" id="RCDD01000002">
    <property type="protein sequence ID" value="RLK59090.1"/>
    <property type="molecule type" value="Genomic_DNA"/>
</dbReference>
<evidence type="ECO:0000313" key="3">
    <source>
        <dbReference type="EMBL" id="RLK59090.1"/>
    </source>
</evidence>
<evidence type="ECO:0000259" key="1">
    <source>
        <dbReference type="Pfam" id="PF09851"/>
    </source>
</evidence>
<feature type="domain" description="DUF4429" evidence="2">
    <location>
        <begin position="14"/>
        <end position="106"/>
    </location>
</feature>
<accession>A0A421B476</accession>
<sequence>MLGMTEVTGREGTWVFDYDSVRVVPAKSAHPLRLAVGELVVPLAAIAGVGFETDRKGGHLRLRPRAGADPLTHVTGGALPEAADPFRLTIEPRAAASAEYFADGVRDARLVARVPDGPAEQWLLAAPSAPLSTTGEDGDASFDGDRVRFEWGWAAESSKRSGGAREVAVGELLGIEWTPKLVRLRPVGPPSTQPASHDPNCFRLWGFKKDIAASALLAAAVVARLPHPTTATSATASPRAVESTRDSPVDQDTVLRRLRELGDLRRDGVLTEDEFTTAKQALLRAL</sequence>
<dbReference type="InterPro" id="IPR027860">
    <property type="entry name" value="DUF4429"/>
</dbReference>
<name>A0A421B476_9PSEU</name>
<evidence type="ECO:0000313" key="4">
    <source>
        <dbReference type="Proteomes" id="UP000282454"/>
    </source>
</evidence>
<protein>
    <submittedName>
        <fullName evidence="3">Putative oligomerization/nucleic acid binding protein</fullName>
    </submittedName>
</protein>
<comment type="caution">
    <text evidence="3">The sequence shown here is derived from an EMBL/GenBank/DDBJ whole genome shotgun (WGS) entry which is preliminary data.</text>
</comment>
<keyword evidence="4" id="KW-1185">Reference proteome</keyword>
<reference evidence="3 4" key="1">
    <citation type="submission" date="2018-10" db="EMBL/GenBank/DDBJ databases">
        <title>Genomic Encyclopedia of Archaeal and Bacterial Type Strains, Phase II (KMG-II): from individual species to whole genera.</title>
        <authorList>
            <person name="Goeker M."/>
        </authorList>
    </citation>
    <scope>NUCLEOTIDE SEQUENCE [LARGE SCALE GENOMIC DNA]</scope>
    <source>
        <strain evidence="3 4">DSM 45657</strain>
    </source>
</reference>
<organism evidence="3 4">
    <name type="scientific">Actinokineospora cianjurensis</name>
    <dbReference type="NCBI Taxonomy" id="585224"/>
    <lineage>
        <taxon>Bacteria</taxon>
        <taxon>Bacillati</taxon>
        <taxon>Actinomycetota</taxon>
        <taxon>Actinomycetes</taxon>
        <taxon>Pseudonocardiales</taxon>
        <taxon>Pseudonocardiaceae</taxon>
        <taxon>Actinokineospora</taxon>
    </lineage>
</organism>
<dbReference type="InterPro" id="IPR018649">
    <property type="entry name" value="SHOCT"/>
</dbReference>
<dbReference type="Pfam" id="PF14472">
    <property type="entry name" value="DUF4429"/>
    <property type="match status" value="2"/>
</dbReference>
<dbReference type="AlphaFoldDB" id="A0A421B476"/>
<dbReference type="Proteomes" id="UP000282454">
    <property type="component" value="Unassembled WGS sequence"/>
</dbReference>
<proteinExistence type="predicted"/>
<feature type="domain" description="DUF4429" evidence="2">
    <location>
        <begin position="140"/>
        <end position="221"/>
    </location>
</feature>
<gene>
    <name evidence="3" type="ORF">CLV68_3572</name>
</gene>
<feature type="domain" description="SHOCT" evidence="1">
    <location>
        <begin position="257"/>
        <end position="283"/>
    </location>
</feature>
<evidence type="ECO:0000259" key="2">
    <source>
        <dbReference type="Pfam" id="PF14472"/>
    </source>
</evidence>